<dbReference type="RefSeq" id="WP_179794423.1">
    <property type="nucleotide sequence ID" value="NZ_BAABHP010000021.1"/>
</dbReference>
<dbReference type="GO" id="GO:0004519">
    <property type="term" value="F:endonuclease activity"/>
    <property type="evidence" value="ECO:0007669"/>
    <property type="project" value="UniProtKB-KW"/>
</dbReference>
<name>A0A7Y9DX41_9PSEU</name>
<dbReference type="InterPro" id="IPR036397">
    <property type="entry name" value="RNaseH_sf"/>
</dbReference>
<accession>A0A7Y9DX41</accession>
<keyword evidence="2" id="KW-1185">Reference proteome</keyword>
<organism evidence="1 2">
    <name type="scientific">Actinomycetospora corticicola</name>
    <dbReference type="NCBI Taxonomy" id="663602"/>
    <lineage>
        <taxon>Bacteria</taxon>
        <taxon>Bacillati</taxon>
        <taxon>Actinomycetota</taxon>
        <taxon>Actinomycetes</taxon>
        <taxon>Pseudonocardiales</taxon>
        <taxon>Pseudonocardiaceae</taxon>
        <taxon>Actinomycetospora</taxon>
    </lineage>
</organism>
<dbReference type="InterPro" id="IPR012337">
    <property type="entry name" value="RNaseH-like_sf"/>
</dbReference>
<dbReference type="AlphaFoldDB" id="A0A7Y9DX41"/>
<reference evidence="1 2" key="1">
    <citation type="submission" date="2020-07" db="EMBL/GenBank/DDBJ databases">
        <title>Sequencing the genomes of 1000 actinobacteria strains.</title>
        <authorList>
            <person name="Klenk H.-P."/>
        </authorList>
    </citation>
    <scope>NUCLEOTIDE SEQUENCE [LARGE SCALE GENOMIC DNA]</scope>
    <source>
        <strain evidence="1 2">DSM 45772</strain>
    </source>
</reference>
<proteinExistence type="predicted"/>
<keyword evidence="1" id="KW-0378">Hydrolase</keyword>
<dbReference type="SUPFAM" id="SSF53098">
    <property type="entry name" value="Ribonuclease H-like"/>
    <property type="match status" value="1"/>
</dbReference>
<dbReference type="EMBL" id="JACCBN010000001">
    <property type="protein sequence ID" value="NYD36797.1"/>
    <property type="molecule type" value="Genomic_DNA"/>
</dbReference>
<keyword evidence="1" id="KW-0540">Nuclease</keyword>
<dbReference type="GO" id="GO:0003676">
    <property type="term" value="F:nucleic acid binding"/>
    <property type="evidence" value="ECO:0007669"/>
    <property type="project" value="InterPro"/>
</dbReference>
<protein>
    <submittedName>
        <fullName evidence="1">Holliday junction resolvasome RuvABC endonuclease subunit</fullName>
    </submittedName>
</protein>
<dbReference type="Proteomes" id="UP000535890">
    <property type="component" value="Unassembled WGS sequence"/>
</dbReference>
<evidence type="ECO:0000313" key="1">
    <source>
        <dbReference type="EMBL" id="NYD36797.1"/>
    </source>
</evidence>
<keyword evidence="1" id="KW-0255">Endonuclease</keyword>
<sequence>MRARVIGIDPGLANLGVAELVWDGHSCTSLTTRHEKTHPPATPTDDQTAARMSRMIRAAAPVGEPWLCEGCGYTHNPPPSDLVMVMLEGPSYGSTTPYQHDSAGLWWRLRSLLTSRSIPVGKCPPATLKLWAAGDGRASKDQMKLALDRLWPGVLARTEHEVDAALLALAAAQRLGWFTGGEPLRQARQLGKMTWPRLPEVRTVPAVTT</sequence>
<comment type="caution">
    <text evidence="1">The sequence shown here is derived from an EMBL/GenBank/DDBJ whole genome shotgun (WGS) entry which is preliminary data.</text>
</comment>
<gene>
    <name evidence="1" type="ORF">BJ983_002899</name>
</gene>
<evidence type="ECO:0000313" key="2">
    <source>
        <dbReference type="Proteomes" id="UP000535890"/>
    </source>
</evidence>
<dbReference type="Gene3D" id="3.30.420.10">
    <property type="entry name" value="Ribonuclease H-like superfamily/Ribonuclease H"/>
    <property type="match status" value="1"/>
</dbReference>